<dbReference type="Pfam" id="PF10711">
    <property type="entry name" value="DUF2513"/>
    <property type="match status" value="1"/>
</dbReference>
<evidence type="ECO:0000313" key="2">
    <source>
        <dbReference type="Proteomes" id="UP000472320"/>
    </source>
</evidence>
<dbReference type="AlphaFoldDB" id="A0A6L6QMV6"/>
<dbReference type="EMBL" id="WNKX01000022">
    <property type="protein sequence ID" value="MTW13424.1"/>
    <property type="molecule type" value="Genomic_DNA"/>
</dbReference>
<organism evidence="1 2">
    <name type="scientific">Massilia eburnea</name>
    <dbReference type="NCBI Taxonomy" id="1776165"/>
    <lineage>
        <taxon>Bacteria</taxon>
        <taxon>Pseudomonadati</taxon>
        <taxon>Pseudomonadota</taxon>
        <taxon>Betaproteobacteria</taxon>
        <taxon>Burkholderiales</taxon>
        <taxon>Oxalobacteraceae</taxon>
        <taxon>Telluria group</taxon>
        <taxon>Massilia</taxon>
    </lineage>
</organism>
<protein>
    <submittedName>
        <fullName evidence="1">DUF2513 domain-containing protein</fullName>
    </submittedName>
</protein>
<sequence length="138" mass="15691">MKRDWDLLRKQLTDIEEGRDVFADVPKRLNRPNDMSWAEFDIKVAEQQNAEARIFGHLELLIQKRYIDGLSVVRGADNRFSYAVHGPRLTMDGHDLLDTMRSATIWESIKTTAKKKGVELTFEAIKVLAGAALKHALG</sequence>
<proteinExistence type="predicted"/>
<keyword evidence="2" id="KW-1185">Reference proteome</keyword>
<name>A0A6L6QMV6_9BURK</name>
<dbReference type="Proteomes" id="UP000472320">
    <property type="component" value="Unassembled WGS sequence"/>
</dbReference>
<dbReference type="InterPro" id="IPR019650">
    <property type="entry name" value="DUF2513"/>
</dbReference>
<reference evidence="1 2" key="1">
    <citation type="submission" date="2019-11" db="EMBL/GenBank/DDBJ databases">
        <title>Type strains purchased from KCTC, JCM and DSMZ.</title>
        <authorList>
            <person name="Lu H."/>
        </authorList>
    </citation>
    <scope>NUCLEOTIDE SEQUENCE [LARGE SCALE GENOMIC DNA]</scope>
    <source>
        <strain evidence="1 2">JCM 31587</strain>
    </source>
</reference>
<evidence type="ECO:0000313" key="1">
    <source>
        <dbReference type="EMBL" id="MTW13424.1"/>
    </source>
</evidence>
<accession>A0A6L6QMV6</accession>
<comment type="caution">
    <text evidence="1">The sequence shown here is derived from an EMBL/GenBank/DDBJ whole genome shotgun (WGS) entry which is preliminary data.</text>
</comment>
<gene>
    <name evidence="1" type="ORF">GM658_22710</name>
</gene>
<dbReference type="RefSeq" id="WP_170298927.1">
    <property type="nucleotide sequence ID" value="NZ_WNKX01000022.1"/>
</dbReference>